<name>A0A2T5JA75_9SPHI</name>
<organism evidence="1 2">
    <name type="scientific">Mucilaginibacter yixingensis</name>
    <dbReference type="NCBI Taxonomy" id="1295612"/>
    <lineage>
        <taxon>Bacteria</taxon>
        <taxon>Pseudomonadati</taxon>
        <taxon>Bacteroidota</taxon>
        <taxon>Sphingobacteriia</taxon>
        <taxon>Sphingobacteriales</taxon>
        <taxon>Sphingobacteriaceae</taxon>
        <taxon>Mucilaginibacter</taxon>
    </lineage>
</organism>
<proteinExistence type="predicted"/>
<gene>
    <name evidence="1" type="ORF">C8P68_104452</name>
</gene>
<dbReference type="EMBL" id="QAOQ01000004">
    <property type="protein sequence ID" value="PTQ96958.1"/>
    <property type="molecule type" value="Genomic_DNA"/>
</dbReference>
<dbReference type="Proteomes" id="UP000244168">
    <property type="component" value="Unassembled WGS sequence"/>
</dbReference>
<accession>A0A2T5JA75</accession>
<sequence length="29" mass="3376">MIVLTVIYLCKKYNVLAWFKRTRMVGATG</sequence>
<dbReference type="AlphaFoldDB" id="A0A2T5JA75"/>
<keyword evidence="2" id="KW-1185">Reference proteome</keyword>
<reference evidence="1 2" key="1">
    <citation type="submission" date="2018-04" db="EMBL/GenBank/DDBJ databases">
        <title>Genomic Encyclopedia of Archaeal and Bacterial Type Strains, Phase II (KMG-II): from individual species to whole genera.</title>
        <authorList>
            <person name="Goeker M."/>
        </authorList>
    </citation>
    <scope>NUCLEOTIDE SEQUENCE [LARGE SCALE GENOMIC DNA]</scope>
    <source>
        <strain evidence="1 2">DSM 26809</strain>
    </source>
</reference>
<evidence type="ECO:0000313" key="2">
    <source>
        <dbReference type="Proteomes" id="UP000244168"/>
    </source>
</evidence>
<evidence type="ECO:0000313" key="1">
    <source>
        <dbReference type="EMBL" id="PTQ96958.1"/>
    </source>
</evidence>
<protein>
    <submittedName>
        <fullName evidence="1">Uncharacterized protein</fullName>
    </submittedName>
</protein>
<comment type="caution">
    <text evidence="1">The sequence shown here is derived from an EMBL/GenBank/DDBJ whole genome shotgun (WGS) entry which is preliminary data.</text>
</comment>